<name>A0A328TIJ9_9GAMM</name>
<feature type="non-terminal residue" evidence="1">
    <location>
        <position position="69"/>
    </location>
</feature>
<evidence type="ECO:0000313" key="1">
    <source>
        <dbReference type="EMBL" id="RAP70299.1"/>
    </source>
</evidence>
<reference evidence="1" key="1">
    <citation type="submission" date="2018-04" db="EMBL/GenBank/DDBJ databases">
        <title>Genomes of the Obligate Erwinia dacicola and Facultative Enterobacter sp. OLF Endosymbionts of the Olive Fruit fly, Bactrocera oleae.</title>
        <authorList>
            <person name="Estes A.M."/>
            <person name="Hearn D.J."/>
            <person name="Agarwal S."/>
            <person name="Pierson E.A."/>
            <person name="Dunning-Hotopp J.C."/>
        </authorList>
    </citation>
    <scope>NUCLEOTIDE SEQUENCE [LARGE SCALE GENOMIC DNA]</scope>
    <source>
        <strain evidence="1">Oroville</strain>
    </source>
</reference>
<organism evidence="1 2">
    <name type="scientific">Candidatus Erwinia dacicola</name>
    <dbReference type="NCBI Taxonomy" id="252393"/>
    <lineage>
        <taxon>Bacteria</taxon>
        <taxon>Pseudomonadati</taxon>
        <taxon>Pseudomonadota</taxon>
        <taxon>Gammaproteobacteria</taxon>
        <taxon>Enterobacterales</taxon>
        <taxon>Erwiniaceae</taxon>
        <taxon>Erwinia</taxon>
    </lineage>
</organism>
<protein>
    <submittedName>
        <fullName evidence="1">Integrase domain protein</fullName>
    </submittedName>
</protein>
<accession>A0A328TIJ9</accession>
<dbReference type="Proteomes" id="UP000244334">
    <property type="component" value="Unassembled WGS sequence"/>
</dbReference>
<proteinExistence type="predicted"/>
<dbReference type="AlphaFoldDB" id="A0A328TIJ9"/>
<keyword evidence="2" id="KW-1185">Reference proteome</keyword>
<sequence>MRSVFHGSRSRSRFTHIQAFIRKELSIHTSPEVISRRLQLEFGISISKNTLYRYIQLERQAGGELYQQL</sequence>
<gene>
    <name evidence="1" type="ORF">ACZ87_02896</name>
</gene>
<evidence type="ECO:0000313" key="2">
    <source>
        <dbReference type="Proteomes" id="UP000244334"/>
    </source>
</evidence>
<dbReference type="EMBL" id="LJAM02000389">
    <property type="protein sequence ID" value="RAP70299.1"/>
    <property type="molecule type" value="Genomic_DNA"/>
</dbReference>
<comment type="caution">
    <text evidence="1">The sequence shown here is derived from an EMBL/GenBank/DDBJ whole genome shotgun (WGS) entry which is preliminary data.</text>
</comment>